<keyword evidence="1" id="KW-0812">Transmembrane</keyword>
<evidence type="ECO:0000256" key="1">
    <source>
        <dbReference type="SAM" id="Phobius"/>
    </source>
</evidence>
<sequence length="165" mass="18534">MTAEVNQLSPARSRFLYPAFVASLALNLLFIGLFAAAAWHHHEESSKPFEPGLLGFVRELPESRQTAVRNEITGAREGMKDLRATVRKSWSDANALLTAEPFDKAKFSEALAKLREEENLYKTAINNAMADTAANLSPEERKILQTWREKRRPNVLKARGEPAKD</sequence>
<dbReference type="AlphaFoldDB" id="A0A1I7NWX5"/>
<gene>
    <name evidence="2" type="ORF">SAMN04488557_4193</name>
</gene>
<dbReference type="STRING" id="51670.SAMN04488557_4193"/>
<evidence type="ECO:0000313" key="3">
    <source>
        <dbReference type="Proteomes" id="UP000199423"/>
    </source>
</evidence>
<dbReference type="Pfam" id="PF13801">
    <property type="entry name" value="Metal_resist"/>
    <property type="match status" value="1"/>
</dbReference>
<dbReference type="Proteomes" id="UP000199423">
    <property type="component" value="Unassembled WGS sequence"/>
</dbReference>
<keyword evidence="1" id="KW-0472">Membrane</keyword>
<proteinExistence type="predicted"/>
<keyword evidence="1" id="KW-1133">Transmembrane helix</keyword>
<accession>A0A1I7NWX5</accession>
<dbReference type="EMBL" id="FPCH01000005">
    <property type="protein sequence ID" value="SFV39166.1"/>
    <property type="molecule type" value="Genomic_DNA"/>
</dbReference>
<dbReference type="RefSeq" id="WP_092869686.1">
    <property type="nucleotide sequence ID" value="NZ_FPCH01000005.1"/>
</dbReference>
<reference evidence="3" key="1">
    <citation type="submission" date="2016-10" db="EMBL/GenBank/DDBJ databases">
        <authorList>
            <person name="Varghese N."/>
            <person name="Submissions S."/>
        </authorList>
    </citation>
    <scope>NUCLEOTIDE SEQUENCE [LARGE SCALE GENOMIC DNA]</scope>
    <source>
        <strain evidence="3">DSM 1565</strain>
    </source>
</reference>
<dbReference type="Gene3D" id="1.20.120.1490">
    <property type="match status" value="1"/>
</dbReference>
<evidence type="ECO:0000313" key="2">
    <source>
        <dbReference type="EMBL" id="SFV39166.1"/>
    </source>
</evidence>
<feature type="transmembrane region" description="Helical" evidence="1">
    <location>
        <begin position="15"/>
        <end position="39"/>
    </location>
</feature>
<dbReference type="InterPro" id="IPR025961">
    <property type="entry name" value="Metal_resist"/>
</dbReference>
<organism evidence="2 3">
    <name type="scientific">Hyphomicrobium facile</name>
    <dbReference type="NCBI Taxonomy" id="51670"/>
    <lineage>
        <taxon>Bacteria</taxon>
        <taxon>Pseudomonadati</taxon>
        <taxon>Pseudomonadota</taxon>
        <taxon>Alphaproteobacteria</taxon>
        <taxon>Hyphomicrobiales</taxon>
        <taxon>Hyphomicrobiaceae</taxon>
        <taxon>Hyphomicrobium</taxon>
    </lineage>
</organism>
<keyword evidence="3" id="KW-1185">Reference proteome</keyword>
<protein>
    <submittedName>
        <fullName evidence="2">Uncharacterized membrane protein</fullName>
    </submittedName>
</protein>
<dbReference type="OrthoDB" id="7931627at2"/>
<name>A0A1I7NWX5_9HYPH</name>